<protein>
    <recommendedName>
        <fullName evidence="1">VQ domain-containing protein</fullName>
    </recommendedName>
</protein>
<reference evidence="2 3" key="1">
    <citation type="submission" date="2024-01" db="EMBL/GenBank/DDBJ databases">
        <title>The genomes of 5 underutilized Papilionoideae crops provide insights into root nodulation and disease resistanc.</title>
        <authorList>
            <person name="Jiang F."/>
        </authorList>
    </citation>
    <scope>NUCLEOTIDE SEQUENCE [LARGE SCALE GENOMIC DNA]</scope>
    <source>
        <strain evidence="2">DUOXIRENSHENG_FW03</strain>
        <tissue evidence="2">Leaves</tissue>
    </source>
</reference>
<dbReference type="EMBL" id="JAYMYS010000008">
    <property type="protein sequence ID" value="KAK7385330.1"/>
    <property type="molecule type" value="Genomic_DNA"/>
</dbReference>
<accession>A0AAN9RXQ8</accession>
<dbReference type="InterPro" id="IPR039612">
    <property type="entry name" value="VQ_5/9/14"/>
</dbReference>
<feature type="domain" description="VQ" evidence="1">
    <location>
        <begin position="57"/>
        <end position="82"/>
    </location>
</feature>
<keyword evidence="3" id="KW-1185">Reference proteome</keyword>
<organism evidence="2 3">
    <name type="scientific">Psophocarpus tetragonolobus</name>
    <name type="common">Winged bean</name>
    <name type="synonym">Dolichos tetragonolobus</name>
    <dbReference type="NCBI Taxonomy" id="3891"/>
    <lineage>
        <taxon>Eukaryota</taxon>
        <taxon>Viridiplantae</taxon>
        <taxon>Streptophyta</taxon>
        <taxon>Embryophyta</taxon>
        <taxon>Tracheophyta</taxon>
        <taxon>Spermatophyta</taxon>
        <taxon>Magnoliopsida</taxon>
        <taxon>eudicotyledons</taxon>
        <taxon>Gunneridae</taxon>
        <taxon>Pentapetalae</taxon>
        <taxon>rosids</taxon>
        <taxon>fabids</taxon>
        <taxon>Fabales</taxon>
        <taxon>Fabaceae</taxon>
        <taxon>Papilionoideae</taxon>
        <taxon>50 kb inversion clade</taxon>
        <taxon>NPAAA clade</taxon>
        <taxon>indigoferoid/millettioid clade</taxon>
        <taxon>Phaseoleae</taxon>
        <taxon>Psophocarpus</taxon>
    </lineage>
</organism>
<evidence type="ECO:0000313" key="3">
    <source>
        <dbReference type="Proteomes" id="UP001386955"/>
    </source>
</evidence>
<dbReference type="AlphaFoldDB" id="A0AAN9RXQ8"/>
<name>A0AAN9RXQ8_PSOTE</name>
<evidence type="ECO:0000259" key="1">
    <source>
        <dbReference type="Pfam" id="PF05678"/>
    </source>
</evidence>
<sequence>MDHRNYESPLDSSSFPRDHYLKNLNKLSHNISKPNIKKPTFDSSQTLALNKLTLPESQPHVYNISKNDFRDMVQKLTGSPGHTPQTKPVATSRLHRLRPPPLPQVVSHLTPLQSGNVAVTLPSPLPPFPTVHAESPVSAYMRSSMASSSESEFQIPSWPVTYGCFNSFASSPVALSPTVPVSNPGWRDI</sequence>
<comment type="caution">
    <text evidence="2">The sequence shown here is derived from an EMBL/GenBank/DDBJ whole genome shotgun (WGS) entry which is preliminary data.</text>
</comment>
<dbReference type="Pfam" id="PF05678">
    <property type="entry name" value="VQ"/>
    <property type="match status" value="1"/>
</dbReference>
<dbReference type="Proteomes" id="UP001386955">
    <property type="component" value="Unassembled WGS sequence"/>
</dbReference>
<evidence type="ECO:0000313" key="2">
    <source>
        <dbReference type="EMBL" id="KAK7385330.1"/>
    </source>
</evidence>
<dbReference type="PANTHER" id="PTHR33783">
    <property type="entry name" value="PROTEIN HAIKU1"/>
    <property type="match status" value="1"/>
</dbReference>
<gene>
    <name evidence="2" type="ORF">VNO78_31046</name>
</gene>
<dbReference type="InterPro" id="IPR008889">
    <property type="entry name" value="VQ"/>
</dbReference>
<proteinExistence type="predicted"/>
<dbReference type="PANTHER" id="PTHR33783:SF4">
    <property type="entry name" value="VQ MOTIF-CONTAINING PROTEIN 9"/>
    <property type="match status" value="1"/>
</dbReference>